<evidence type="ECO:0000313" key="5">
    <source>
        <dbReference type="WBParaSite" id="SBAD_0000807601-mRNA-1"/>
    </source>
</evidence>
<reference evidence="3 4" key="2">
    <citation type="submission" date="2018-11" db="EMBL/GenBank/DDBJ databases">
        <authorList>
            <consortium name="Pathogen Informatics"/>
        </authorList>
    </citation>
    <scope>NUCLEOTIDE SEQUENCE [LARGE SCALE GENOMIC DNA]</scope>
</reference>
<evidence type="ECO:0000313" key="3">
    <source>
        <dbReference type="EMBL" id="VDP14274.1"/>
    </source>
</evidence>
<dbReference type="EMBL" id="UZAM01010938">
    <property type="protein sequence ID" value="VDP14274.1"/>
    <property type="molecule type" value="Genomic_DNA"/>
</dbReference>
<dbReference type="Pfam" id="PF14677">
    <property type="entry name" value="FANCI_S3"/>
    <property type="match status" value="1"/>
</dbReference>
<dbReference type="AlphaFoldDB" id="A0A183IVY6"/>
<dbReference type="WBParaSite" id="SBAD_0000807601-mRNA-1">
    <property type="protein sequence ID" value="SBAD_0000807601-mRNA-1"/>
    <property type="gene ID" value="SBAD_0000807601"/>
</dbReference>
<dbReference type="OrthoDB" id="195089at2759"/>
<accession>A0A183IVY6</accession>
<keyword evidence="1" id="KW-0732">Signal</keyword>
<sequence length="234" mass="27257">MVRSLVAMSLEVFCLCVQLVYRHYKDKLYEFMVLLAPVLQIDQMKTDVSEFSFLYFRIWMKLILRMLSDLGDRVDHDSKGNLGKEVSVMFDIANTFLRFIPNSDPQIPLCYSVVLRVCEEQSIENALHAKYLWELLFSTQYIVECFPVTLLSIAEGLHYCLGDIVDEADLPAPKRMFASICSSTAPMILKLFLSHLDKVMDDMKCATSDLRYLLVYNDRTVKPSRILFYEFKFY</sequence>
<feature type="chain" id="PRO_5043140283" evidence="1">
    <location>
        <begin position="23"/>
        <end position="234"/>
    </location>
</feature>
<gene>
    <name evidence="3" type="ORF">SBAD_LOCUS7783</name>
</gene>
<name>A0A183IVY6_9BILA</name>
<dbReference type="InterPro" id="IPR029313">
    <property type="entry name" value="FANCI_S3"/>
</dbReference>
<evidence type="ECO:0000313" key="4">
    <source>
        <dbReference type="Proteomes" id="UP000270296"/>
    </source>
</evidence>
<protein>
    <submittedName>
        <fullName evidence="5">FANCI_S3 domain-containing protein</fullName>
    </submittedName>
</protein>
<evidence type="ECO:0000256" key="1">
    <source>
        <dbReference type="SAM" id="SignalP"/>
    </source>
</evidence>
<organism evidence="5">
    <name type="scientific">Soboliphyme baturini</name>
    <dbReference type="NCBI Taxonomy" id="241478"/>
    <lineage>
        <taxon>Eukaryota</taxon>
        <taxon>Metazoa</taxon>
        <taxon>Ecdysozoa</taxon>
        <taxon>Nematoda</taxon>
        <taxon>Enoplea</taxon>
        <taxon>Dorylaimia</taxon>
        <taxon>Dioctophymatida</taxon>
        <taxon>Dioctophymatoidea</taxon>
        <taxon>Soboliphymatidae</taxon>
        <taxon>Soboliphyme</taxon>
    </lineage>
</organism>
<proteinExistence type="predicted"/>
<feature type="signal peptide" evidence="1">
    <location>
        <begin position="1"/>
        <end position="22"/>
    </location>
</feature>
<feature type="domain" description="FANCI solenoid 3" evidence="2">
    <location>
        <begin position="7"/>
        <end position="136"/>
    </location>
</feature>
<evidence type="ECO:0000259" key="2">
    <source>
        <dbReference type="Pfam" id="PF14677"/>
    </source>
</evidence>
<reference evidence="5" key="1">
    <citation type="submission" date="2016-06" db="UniProtKB">
        <authorList>
            <consortium name="WormBaseParasite"/>
        </authorList>
    </citation>
    <scope>IDENTIFICATION</scope>
</reference>
<keyword evidence="4" id="KW-1185">Reference proteome</keyword>
<dbReference type="Proteomes" id="UP000270296">
    <property type="component" value="Unassembled WGS sequence"/>
</dbReference>